<name>A0ABS5F9C6_9PROT</name>
<accession>A0ABS5F9C6</accession>
<dbReference type="PIRSF" id="PIRSF017082">
    <property type="entry name" value="YflP"/>
    <property type="match status" value="1"/>
</dbReference>
<organism evidence="3 4">
    <name type="scientific">Plastoroseomonas hellenica</name>
    <dbReference type="NCBI Taxonomy" id="2687306"/>
    <lineage>
        <taxon>Bacteria</taxon>
        <taxon>Pseudomonadati</taxon>
        <taxon>Pseudomonadota</taxon>
        <taxon>Alphaproteobacteria</taxon>
        <taxon>Acetobacterales</taxon>
        <taxon>Acetobacteraceae</taxon>
        <taxon>Plastoroseomonas</taxon>
    </lineage>
</organism>
<dbReference type="InterPro" id="IPR005064">
    <property type="entry name" value="BUG"/>
</dbReference>
<protein>
    <submittedName>
        <fullName evidence="3">Tripartite tricarboxylate transporter substrate binding protein</fullName>
    </submittedName>
</protein>
<comment type="similarity">
    <text evidence="1">Belongs to the UPF0065 (bug) family.</text>
</comment>
<reference evidence="4" key="1">
    <citation type="journal article" date="2021" name="Syst. Appl. Microbiol.">
        <title>Roseomonas hellenica sp. nov., isolated from roots of wild-growing Alkanna tinctoria.</title>
        <authorList>
            <person name="Rat A."/>
            <person name="Naranjo H.D."/>
            <person name="Lebbe L."/>
            <person name="Cnockaert M."/>
            <person name="Krigas N."/>
            <person name="Grigoriadou K."/>
            <person name="Maloupa E."/>
            <person name="Willems A."/>
        </authorList>
    </citation>
    <scope>NUCLEOTIDE SEQUENCE [LARGE SCALE GENOMIC DNA]</scope>
    <source>
        <strain evidence="4">LMG 31523</strain>
    </source>
</reference>
<keyword evidence="2" id="KW-0732">Signal</keyword>
<dbReference type="RefSeq" id="WP_211856632.1">
    <property type="nucleotide sequence ID" value="NZ_JAAGBB010000066.1"/>
</dbReference>
<dbReference type="InterPro" id="IPR042100">
    <property type="entry name" value="Bug_dom1"/>
</dbReference>
<dbReference type="Proteomes" id="UP001196870">
    <property type="component" value="Unassembled WGS sequence"/>
</dbReference>
<proteinExistence type="inferred from homology"/>
<dbReference type="Pfam" id="PF03401">
    <property type="entry name" value="TctC"/>
    <property type="match status" value="1"/>
</dbReference>
<feature type="chain" id="PRO_5045559852" evidence="2">
    <location>
        <begin position="22"/>
        <end position="328"/>
    </location>
</feature>
<comment type="caution">
    <text evidence="3">The sequence shown here is derived from an EMBL/GenBank/DDBJ whole genome shotgun (WGS) entry which is preliminary data.</text>
</comment>
<keyword evidence="4" id="KW-1185">Reference proteome</keyword>
<evidence type="ECO:0000256" key="2">
    <source>
        <dbReference type="SAM" id="SignalP"/>
    </source>
</evidence>
<evidence type="ECO:0000256" key="1">
    <source>
        <dbReference type="ARBA" id="ARBA00006987"/>
    </source>
</evidence>
<sequence>MTRWTRRSLFAGGLAALSAPAARRAVAQAGFPSRPITLVIPWAPGGSTDTLGRLLARSMGADLGQPIVVENRGGASGTIGHAYVARAQPDGHTLLLGTNSTYAIAPHLISGLPYDNRAAFAGVSLVARSAQALCVHPSAPPGSVAAFVDYVRARPGEVTFSSAGIGATSHLATELFMARTGTRLLHVPYRGGGPSVQGLLAGEVVTSFVDLVTALPFQRSGQLKLLGVSTASRSALAADVPAIAEAGVPGFESSTDCALFLPAGTPAPVLARIAASLGRALQDPTTRQRIVEMGIEPIGGSAAEFAGYWTRETEKWGEVIRTQNITLD</sequence>
<dbReference type="CDD" id="cd13578">
    <property type="entry name" value="PBP2_Bug27"/>
    <property type="match status" value="1"/>
</dbReference>
<dbReference type="Gene3D" id="3.40.190.10">
    <property type="entry name" value="Periplasmic binding protein-like II"/>
    <property type="match status" value="1"/>
</dbReference>
<dbReference type="Gene3D" id="3.40.190.150">
    <property type="entry name" value="Bordetella uptake gene, domain 1"/>
    <property type="match status" value="1"/>
</dbReference>
<dbReference type="PANTHER" id="PTHR42928">
    <property type="entry name" value="TRICARBOXYLATE-BINDING PROTEIN"/>
    <property type="match status" value="1"/>
</dbReference>
<dbReference type="PANTHER" id="PTHR42928:SF5">
    <property type="entry name" value="BLR1237 PROTEIN"/>
    <property type="match status" value="1"/>
</dbReference>
<feature type="signal peptide" evidence="2">
    <location>
        <begin position="1"/>
        <end position="21"/>
    </location>
</feature>
<evidence type="ECO:0000313" key="4">
    <source>
        <dbReference type="Proteomes" id="UP001196870"/>
    </source>
</evidence>
<gene>
    <name evidence="3" type="ORF">GXW71_30470</name>
</gene>
<evidence type="ECO:0000313" key="3">
    <source>
        <dbReference type="EMBL" id="MBR0668715.1"/>
    </source>
</evidence>
<dbReference type="EMBL" id="JAAGBB010000066">
    <property type="protein sequence ID" value="MBR0668715.1"/>
    <property type="molecule type" value="Genomic_DNA"/>
</dbReference>